<gene>
    <name evidence="2" type="ORF">Airi01_088610</name>
</gene>
<dbReference type="AlphaFoldDB" id="A0A9W6RS67"/>
<dbReference type="InterPro" id="IPR003615">
    <property type="entry name" value="HNH_nuc"/>
</dbReference>
<dbReference type="Proteomes" id="UP001165135">
    <property type="component" value="Unassembled WGS sequence"/>
</dbReference>
<feature type="domain" description="HNH nuclease" evidence="1">
    <location>
        <begin position="48"/>
        <end position="93"/>
    </location>
</feature>
<name>A0A9W6RS67_9ACTN</name>
<accession>A0A9W6RS67</accession>
<comment type="caution">
    <text evidence="2">The sequence shown here is derived from an EMBL/GenBank/DDBJ whole genome shotgun (WGS) entry which is preliminary data.</text>
</comment>
<evidence type="ECO:0000313" key="2">
    <source>
        <dbReference type="EMBL" id="GLY80594.1"/>
    </source>
</evidence>
<dbReference type="CDD" id="cd00085">
    <property type="entry name" value="HNHc"/>
    <property type="match status" value="1"/>
</dbReference>
<dbReference type="EMBL" id="BSTJ01000015">
    <property type="protein sequence ID" value="GLY80594.1"/>
    <property type="molecule type" value="Genomic_DNA"/>
</dbReference>
<organism evidence="2 3">
    <name type="scientific">Actinoallomurus iriomotensis</name>
    <dbReference type="NCBI Taxonomy" id="478107"/>
    <lineage>
        <taxon>Bacteria</taxon>
        <taxon>Bacillati</taxon>
        <taxon>Actinomycetota</taxon>
        <taxon>Actinomycetes</taxon>
        <taxon>Streptosporangiales</taxon>
        <taxon>Thermomonosporaceae</taxon>
        <taxon>Actinoallomurus</taxon>
    </lineage>
</organism>
<sequence length="234" mass="26456">MPVTEKSAKRIALSQPAKDWLWSESGGHCQNPDCRADLYGFAEQKHIGELAHIIPASMGGPRSAEEPELTGRERARPENVVVLCPTCHTVIDKVPEEYPADVLRGWKRRSQKARALAHGTPMFSSRLEARKFVEELLGANRAVFDLYGPLDDVFDDTRAEQWRRHVENTIIPNNQTLLRVLQVNRELLSRSEKATAQIFAVHAQELEERHLEGNWTPGSTRFPNAMESILEDKG</sequence>
<proteinExistence type="predicted"/>
<protein>
    <recommendedName>
        <fullName evidence="1">HNH nuclease domain-containing protein</fullName>
    </recommendedName>
</protein>
<evidence type="ECO:0000313" key="3">
    <source>
        <dbReference type="Proteomes" id="UP001165135"/>
    </source>
</evidence>
<reference evidence="2" key="1">
    <citation type="submission" date="2023-03" db="EMBL/GenBank/DDBJ databases">
        <title>Actinoallomurus iriomotensis NBRC 103681.</title>
        <authorList>
            <person name="Ichikawa N."/>
            <person name="Sato H."/>
            <person name="Tonouchi N."/>
        </authorList>
    </citation>
    <scope>NUCLEOTIDE SEQUENCE</scope>
    <source>
        <strain evidence="2">NBRC 103681</strain>
    </source>
</reference>
<evidence type="ECO:0000259" key="1">
    <source>
        <dbReference type="Pfam" id="PF13391"/>
    </source>
</evidence>
<dbReference type="Pfam" id="PF13391">
    <property type="entry name" value="HNH_2"/>
    <property type="match status" value="1"/>
</dbReference>